<proteinExistence type="predicted"/>
<organism evidence="1">
    <name type="scientific">Streptococcus pneumoniae</name>
    <dbReference type="NCBI Taxonomy" id="1313"/>
    <lineage>
        <taxon>Bacteria</taxon>
        <taxon>Bacillati</taxon>
        <taxon>Bacillota</taxon>
        <taxon>Bacilli</taxon>
        <taxon>Lactobacillales</taxon>
        <taxon>Streptococcaceae</taxon>
        <taxon>Streptococcus</taxon>
    </lineage>
</organism>
<name>A0A098AN41_STREE</name>
<dbReference type="EMBL" id="LK020679">
    <property type="protein sequence ID" value="CDQ29860.1"/>
    <property type="molecule type" value="Genomic_DNA"/>
</dbReference>
<protein>
    <submittedName>
        <fullName evidence="1">Putative phage-related chromosomal island protein</fullName>
    </submittedName>
</protein>
<accession>A0A098AN41</accession>
<evidence type="ECO:0000313" key="1">
    <source>
        <dbReference type="EMBL" id="CDQ29860.1"/>
    </source>
</evidence>
<dbReference type="RefSeq" id="WP_001855026.1">
    <property type="nucleotide sequence ID" value="NZ_CFDT01000006.1"/>
</dbReference>
<reference evidence="1" key="1">
    <citation type="submission" date="2014-04" db="EMBL/GenBank/DDBJ databases">
        <authorList>
            <person name="Croucher N."/>
        </authorList>
    </citation>
    <scope>NUCLEOTIDE SEQUENCE</scope>
    <source>
        <strain evidence="1">R34-3019</strain>
    </source>
</reference>
<dbReference type="AlphaFoldDB" id="A0A098AN41"/>
<reference evidence="1" key="2">
    <citation type="submission" date="2014-10" db="EMBL/GenBank/DDBJ databases">
        <title>Contrasting mechanisms driving short-term and long-term diversification of pneumococci.</title>
        <authorList>
            <person name="Croucher N.J."/>
            <person name="Coupland P.C."/>
            <person name="Stevenson A.E."/>
            <person name="Callendrello A."/>
            <person name="Bentley S.D."/>
            <person name="Hanage W.P."/>
        </authorList>
    </citation>
    <scope>NUCLEOTIDE SEQUENCE</scope>
    <source>
        <strain evidence="1">R34-3019</strain>
    </source>
</reference>
<sequence length="89" mass="9985">MMDSVTSSIELEELLDEHQNLALLVSGNQCSLSSLGQKELIDTAEREHLVLYQADIFQVPRLISLFGIQPTLTSLLVFKKGQLVDRKEV</sequence>